<dbReference type="RefSeq" id="WP_202828047.1">
    <property type="nucleotide sequence ID" value="NZ_JAEUXJ010000013.1"/>
</dbReference>
<keyword evidence="7" id="KW-0067">ATP-binding</keyword>
<evidence type="ECO:0000256" key="4">
    <source>
        <dbReference type="ARBA" id="ARBA00022679"/>
    </source>
</evidence>
<dbReference type="EC" id="2.7.13.3" evidence="2"/>
<evidence type="ECO:0000259" key="9">
    <source>
        <dbReference type="SMART" id="SM00911"/>
    </source>
</evidence>
<protein>
    <recommendedName>
        <fullName evidence="2">histidine kinase</fullName>
        <ecNumber evidence="2">2.7.13.3</ecNumber>
    </recommendedName>
</protein>
<feature type="transmembrane region" description="Helical" evidence="8">
    <location>
        <begin position="23"/>
        <end position="43"/>
    </location>
</feature>
<feature type="domain" description="Signal transduction histidine kinase HWE region" evidence="9">
    <location>
        <begin position="370"/>
        <end position="452"/>
    </location>
</feature>
<evidence type="ECO:0000256" key="6">
    <source>
        <dbReference type="ARBA" id="ARBA00022777"/>
    </source>
</evidence>
<dbReference type="PANTHER" id="PTHR41523:SF7">
    <property type="entry name" value="HISTIDINE KINASE"/>
    <property type="match status" value="1"/>
</dbReference>
<keyword evidence="11" id="KW-1185">Reference proteome</keyword>
<dbReference type="Pfam" id="PF07536">
    <property type="entry name" value="HWE_HK"/>
    <property type="match status" value="1"/>
</dbReference>
<dbReference type="InterPro" id="IPR036890">
    <property type="entry name" value="HATPase_C_sf"/>
</dbReference>
<evidence type="ECO:0000256" key="7">
    <source>
        <dbReference type="ARBA" id="ARBA00022840"/>
    </source>
</evidence>
<evidence type="ECO:0000256" key="1">
    <source>
        <dbReference type="ARBA" id="ARBA00000085"/>
    </source>
</evidence>
<keyword evidence="8" id="KW-0472">Membrane</keyword>
<dbReference type="Proteomes" id="UP000606490">
    <property type="component" value="Unassembled WGS sequence"/>
</dbReference>
<proteinExistence type="predicted"/>
<name>A0ABS1V9E5_9PROT</name>
<sequence>MAAHGEAAPSLGPVRRGTTVRHYMLLLVATVLGPVLLLAGVLAQRTVELERSRFQAQVVSHADAALIVIQRELLGLMETLQALTVSRALDEGNYQAFHQQASELMQAVGIPVILRNTSGQQLANTLVPWGGALPNRSSLTAWDSRVINSRRPVITGHYVGLTGRTHSFAVVTPVLRDGRVIYMLHLSVPVRRLQGVLEGMATPAGWATAVTDQDGVILARSRRHDEAVGRPATQGDALPPLGGSAQGNVVNRDEEEAFFAARRLLDVGWGVVVTAPIEQMQAPVRRVLLAGAAIGSALLGMSLLAAWVLGSRLASAIHALAAAGASFSEGEVVRPASTPIREVNEVGEALARAALERAAADERRRLILLELNHRVKNTLATVQAIATLTARGATDVETYREQIVKRLDGLARTQDLLTSTNWAGADMRDLLQIELSMHTDAGRQRITLDGPPVNIPAQQVVALGMVVHELATNAAKYGALSVPGGRLAVSWQVRTRDGDPAPQLDLLWQEADGPPTKAPARTGFGTQMIQRGLARQLGATVAADYQPSGLQFRLSMPLRSRQGAETMVAGPRPGVWAHSP</sequence>
<keyword evidence="4" id="KW-0808">Transferase</keyword>
<evidence type="ECO:0000313" key="10">
    <source>
        <dbReference type="EMBL" id="MBL6458306.1"/>
    </source>
</evidence>
<feature type="transmembrane region" description="Helical" evidence="8">
    <location>
        <begin position="287"/>
        <end position="309"/>
    </location>
</feature>
<evidence type="ECO:0000256" key="2">
    <source>
        <dbReference type="ARBA" id="ARBA00012438"/>
    </source>
</evidence>
<comment type="caution">
    <text evidence="10">The sequence shown here is derived from an EMBL/GenBank/DDBJ whole genome shotgun (WGS) entry which is preliminary data.</text>
</comment>
<dbReference type="PANTHER" id="PTHR41523">
    <property type="entry name" value="TWO-COMPONENT SYSTEM SENSOR PROTEIN"/>
    <property type="match status" value="1"/>
</dbReference>
<keyword evidence="6 10" id="KW-0418">Kinase</keyword>
<keyword evidence="8" id="KW-1133">Transmembrane helix</keyword>
<reference evidence="10 11" key="1">
    <citation type="submission" date="2021-01" db="EMBL/GenBank/DDBJ databases">
        <title>Belnapia mucosa sp. nov. and Belnapia arida sp. nov., isolated from the Tabernas Desert (Almeria, Spain).</title>
        <authorList>
            <person name="Molina-Menor E."/>
            <person name="Vidal-Verdu A."/>
            <person name="Calonge A."/>
            <person name="Satari L."/>
            <person name="Pereto Magraner J."/>
            <person name="Porcar Miralles M."/>
        </authorList>
    </citation>
    <scope>NUCLEOTIDE SEQUENCE [LARGE SCALE GENOMIC DNA]</scope>
    <source>
        <strain evidence="10 11">T6</strain>
    </source>
</reference>
<evidence type="ECO:0000256" key="5">
    <source>
        <dbReference type="ARBA" id="ARBA00022741"/>
    </source>
</evidence>
<dbReference type="SUPFAM" id="SSF55874">
    <property type="entry name" value="ATPase domain of HSP90 chaperone/DNA topoisomerase II/histidine kinase"/>
    <property type="match status" value="1"/>
</dbReference>
<evidence type="ECO:0000256" key="8">
    <source>
        <dbReference type="SAM" id="Phobius"/>
    </source>
</evidence>
<keyword evidence="5" id="KW-0547">Nucleotide-binding</keyword>
<evidence type="ECO:0000256" key="3">
    <source>
        <dbReference type="ARBA" id="ARBA00022553"/>
    </source>
</evidence>
<organism evidence="10 11">
    <name type="scientific">Belnapia mucosa</name>
    <dbReference type="NCBI Taxonomy" id="2804532"/>
    <lineage>
        <taxon>Bacteria</taxon>
        <taxon>Pseudomonadati</taxon>
        <taxon>Pseudomonadota</taxon>
        <taxon>Alphaproteobacteria</taxon>
        <taxon>Acetobacterales</taxon>
        <taxon>Roseomonadaceae</taxon>
        <taxon>Belnapia</taxon>
    </lineage>
</organism>
<dbReference type="GO" id="GO:0016301">
    <property type="term" value="F:kinase activity"/>
    <property type="evidence" value="ECO:0007669"/>
    <property type="project" value="UniProtKB-KW"/>
</dbReference>
<dbReference type="EMBL" id="JAEUXJ010000013">
    <property type="protein sequence ID" value="MBL6458306.1"/>
    <property type="molecule type" value="Genomic_DNA"/>
</dbReference>
<gene>
    <name evidence="10" type="ORF">JMJ55_23485</name>
</gene>
<dbReference type="SMART" id="SM00911">
    <property type="entry name" value="HWE_HK"/>
    <property type="match status" value="1"/>
</dbReference>
<comment type="catalytic activity">
    <reaction evidence="1">
        <text>ATP + protein L-histidine = ADP + protein N-phospho-L-histidine.</text>
        <dbReference type="EC" id="2.7.13.3"/>
    </reaction>
</comment>
<keyword evidence="3" id="KW-0597">Phosphoprotein</keyword>
<dbReference type="InterPro" id="IPR011102">
    <property type="entry name" value="Sig_transdc_His_kinase_HWE"/>
</dbReference>
<accession>A0ABS1V9E5</accession>
<dbReference type="Gene3D" id="3.30.565.10">
    <property type="entry name" value="Histidine kinase-like ATPase, C-terminal domain"/>
    <property type="match status" value="1"/>
</dbReference>
<evidence type="ECO:0000313" key="11">
    <source>
        <dbReference type="Proteomes" id="UP000606490"/>
    </source>
</evidence>
<keyword evidence="8" id="KW-0812">Transmembrane</keyword>